<dbReference type="OrthoDB" id="2988649at2"/>
<reference evidence="1 2" key="1">
    <citation type="submission" date="2015-01" db="EMBL/GenBank/DDBJ databases">
        <title>Paenibacillus swuensis/DY6/whole genome sequencing.</title>
        <authorList>
            <person name="Kim M.K."/>
            <person name="Srinivasan S."/>
            <person name="Lee J.-J."/>
        </authorList>
    </citation>
    <scope>NUCLEOTIDE SEQUENCE [LARGE SCALE GENOMIC DNA]</scope>
    <source>
        <strain evidence="1 2">DY6</strain>
    </source>
</reference>
<evidence type="ECO:0000313" key="2">
    <source>
        <dbReference type="Proteomes" id="UP000076927"/>
    </source>
</evidence>
<accession>A0A172TIS2</accession>
<dbReference type="STRING" id="1178515.SY83_11280"/>
<organism evidence="1 2">
    <name type="scientific">Paenibacillus swuensis</name>
    <dbReference type="NCBI Taxonomy" id="1178515"/>
    <lineage>
        <taxon>Bacteria</taxon>
        <taxon>Bacillati</taxon>
        <taxon>Bacillota</taxon>
        <taxon>Bacilli</taxon>
        <taxon>Bacillales</taxon>
        <taxon>Paenibacillaceae</taxon>
        <taxon>Paenibacillus</taxon>
    </lineage>
</organism>
<keyword evidence="2" id="KW-1185">Reference proteome</keyword>
<protein>
    <recommendedName>
        <fullName evidence="3">DUF1573 domain-containing protein</fullName>
    </recommendedName>
</protein>
<dbReference type="RefSeq" id="WP_068606537.1">
    <property type="nucleotide sequence ID" value="NZ_CP011388.1"/>
</dbReference>
<name>A0A172TIS2_9BACL</name>
<sequence>MNSPSLKEFQDQVSELLLRHRSLLDVLSKCNQANASVHRSVIKSVTECGCIEVHAEKQRYSEQPDLQEAMGLMQQHIHGKLCDTCKEAVSAELGKNFFYISALCNLLSIDMETVIDEESRKCSTLGLFNLS</sequence>
<dbReference type="EMBL" id="CP011388">
    <property type="protein sequence ID" value="ANE46757.1"/>
    <property type="molecule type" value="Genomic_DNA"/>
</dbReference>
<proteinExistence type="predicted"/>
<dbReference type="Proteomes" id="UP000076927">
    <property type="component" value="Chromosome"/>
</dbReference>
<evidence type="ECO:0008006" key="3">
    <source>
        <dbReference type="Google" id="ProtNLM"/>
    </source>
</evidence>
<dbReference type="PATRIC" id="fig|1178515.4.peg.2261"/>
<evidence type="ECO:0000313" key="1">
    <source>
        <dbReference type="EMBL" id="ANE46757.1"/>
    </source>
</evidence>
<dbReference type="AlphaFoldDB" id="A0A172TIS2"/>
<gene>
    <name evidence="1" type="ORF">SY83_11280</name>
</gene>
<dbReference type="KEGG" id="pswu:SY83_11280"/>